<evidence type="ECO:0000313" key="1">
    <source>
        <dbReference type="EMBL" id="SPF78241.1"/>
    </source>
</evidence>
<dbReference type="GO" id="GO:0006355">
    <property type="term" value="P:regulation of DNA-templated transcription"/>
    <property type="evidence" value="ECO:0007669"/>
    <property type="project" value="InterPro"/>
</dbReference>
<keyword evidence="2" id="KW-1185">Reference proteome</keyword>
<evidence type="ECO:0008006" key="3">
    <source>
        <dbReference type="Google" id="ProtNLM"/>
    </source>
</evidence>
<dbReference type="Gene3D" id="1.25.40.10">
    <property type="entry name" value="Tetratricopeptide repeat domain"/>
    <property type="match status" value="1"/>
</dbReference>
<sequence length="533" mass="59002">MADTINYLEFRLIGPFAVFNRNGDNITPVGAKHQALLALLLLSPDMSRSRRWLEDKLWSRSGGDQASTSLRQALSKLRKSSPELSEILTTDRASVSLDSGRVARDLDDPTRVSGAELDLLEGLDARDVEFEDWLRQERATFAKRISSAPQRKSPGLGISCVINLHSPGADALGGEILADAIGSGIAEQVRAWRSNKASTDFLPGLPSDIEIACNVLERGGKTNVYLKVIYLPTGRILHSRLHEIGTLSNVLNSSEPVAALIFDVADRVVSQIPLVMDNNRPEVRATAMSRLGMYRLFSFEAEGMDEAETLFRQAHEIDPNPVYLAWRSFTHVAQLIERTNSDSDAAREQSIETAYRALEQGRENSLVLSLIGQVRMMAMQDTEGGMELAKQALSLNPANAFAWSTCAFAHMRAGNLETALRYSQLGRRVARFSPFRQWWEVNHCVISLACNRLDDAIIAGEAAARTAPALRPAHRHLVALYAQKGDFEKAKDSIRALERVETGFSLDRFLNDDRYPVATIRAHGLLKPARSLL</sequence>
<protein>
    <recommendedName>
        <fullName evidence="3">Beta-barrel assembly-enhancing protease</fullName>
    </recommendedName>
</protein>
<dbReference type="InterPro" id="IPR016032">
    <property type="entry name" value="Sig_transdc_resp-reg_C-effctor"/>
</dbReference>
<dbReference type="AlphaFoldDB" id="A0A2R8AQB0"/>
<dbReference type="InterPro" id="IPR011990">
    <property type="entry name" value="TPR-like_helical_dom_sf"/>
</dbReference>
<dbReference type="InterPro" id="IPR051677">
    <property type="entry name" value="AfsR-DnrI-RedD_regulator"/>
</dbReference>
<gene>
    <name evidence="1" type="ORF">PRI8871_00834</name>
</gene>
<dbReference type="PANTHER" id="PTHR35807">
    <property type="entry name" value="TRANSCRIPTIONAL REGULATOR REDD-RELATED"/>
    <property type="match status" value="1"/>
</dbReference>
<evidence type="ECO:0000313" key="2">
    <source>
        <dbReference type="Proteomes" id="UP000244904"/>
    </source>
</evidence>
<dbReference type="EMBL" id="OMOJ01000001">
    <property type="protein sequence ID" value="SPF78241.1"/>
    <property type="molecule type" value="Genomic_DNA"/>
</dbReference>
<dbReference type="Proteomes" id="UP000244904">
    <property type="component" value="Unassembled WGS sequence"/>
</dbReference>
<dbReference type="Gene3D" id="1.10.10.10">
    <property type="entry name" value="Winged helix-like DNA-binding domain superfamily/Winged helix DNA-binding domain"/>
    <property type="match status" value="1"/>
</dbReference>
<dbReference type="SUPFAM" id="SSF48452">
    <property type="entry name" value="TPR-like"/>
    <property type="match status" value="1"/>
</dbReference>
<dbReference type="PANTHER" id="PTHR35807:SF1">
    <property type="entry name" value="TRANSCRIPTIONAL REGULATOR REDD"/>
    <property type="match status" value="1"/>
</dbReference>
<dbReference type="SUPFAM" id="SSF46894">
    <property type="entry name" value="C-terminal effector domain of the bipartite response regulators"/>
    <property type="match status" value="1"/>
</dbReference>
<reference evidence="2" key="1">
    <citation type="submission" date="2018-03" db="EMBL/GenBank/DDBJ databases">
        <authorList>
            <person name="Rodrigo-Torres L."/>
            <person name="Arahal R. D."/>
            <person name="Lucena T."/>
        </authorList>
    </citation>
    <scope>NUCLEOTIDE SEQUENCE [LARGE SCALE GENOMIC DNA]</scope>
    <source>
        <strain evidence="2">CECT 8871</strain>
    </source>
</reference>
<proteinExistence type="predicted"/>
<dbReference type="InterPro" id="IPR036388">
    <property type="entry name" value="WH-like_DNA-bd_sf"/>
</dbReference>
<dbReference type="GO" id="GO:0003677">
    <property type="term" value="F:DNA binding"/>
    <property type="evidence" value="ECO:0007669"/>
    <property type="project" value="InterPro"/>
</dbReference>
<organism evidence="1 2">
    <name type="scientific">Pseudoprimorskyibacter insulae</name>
    <dbReference type="NCBI Taxonomy" id="1695997"/>
    <lineage>
        <taxon>Bacteria</taxon>
        <taxon>Pseudomonadati</taxon>
        <taxon>Pseudomonadota</taxon>
        <taxon>Alphaproteobacteria</taxon>
        <taxon>Rhodobacterales</taxon>
        <taxon>Paracoccaceae</taxon>
        <taxon>Pseudoprimorskyibacter</taxon>
    </lineage>
</organism>
<accession>A0A2R8AQB0</accession>
<name>A0A2R8AQB0_9RHOB</name>